<reference evidence="5" key="1">
    <citation type="submission" date="2021-06" db="EMBL/GenBank/DDBJ databases">
        <authorList>
            <person name="Hodson N. C."/>
            <person name="Mongue J. A."/>
            <person name="Jaron S. K."/>
        </authorList>
    </citation>
    <scope>NUCLEOTIDE SEQUENCE</scope>
</reference>
<evidence type="ECO:0000313" key="5">
    <source>
        <dbReference type="EMBL" id="CAG7723147.1"/>
    </source>
</evidence>
<feature type="region of interest" description="Disordered" evidence="2">
    <location>
        <begin position="37"/>
        <end position="63"/>
    </location>
</feature>
<dbReference type="PANTHER" id="PTHR11256">
    <property type="entry name" value="BCL-2 RELATED"/>
    <property type="match status" value="1"/>
</dbReference>
<evidence type="ECO:0000256" key="2">
    <source>
        <dbReference type="SAM" id="MobiDB-lite"/>
    </source>
</evidence>
<comment type="similarity">
    <text evidence="1">Belongs to the Bcl-2 family.</text>
</comment>
<feature type="compositionally biased region" description="Basic and acidic residues" evidence="2">
    <location>
        <begin position="45"/>
        <end position="58"/>
    </location>
</feature>
<sequence length="259" mass="29816">MLLARCGTRPLQDFCIYILSIIGKVFGCSVMARTFDGNNTGQEGARGERHDERRRDSDGNTYSTEEIAEEAEEGRHLYLEFVREEIERSGLSEPTLTLPDDEDDGQNRGSIVNRLWLWNLDRHDFRQLTNEFSRSAQRELIRRQAQAVMLESLDMQHFYNFCEGLFSGGVDRERIAILFFFCSDLAIEALKKGLRRTFYSLLEWSLSFIATRVAIWVHKHGGWGAVLRTSLTIAYQVTACCAFVTVAVACIMYIRRQFN</sequence>
<feature type="transmembrane region" description="Helical" evidence="3">
    <location>
        <begin position="198"/>
        <end position="218"/>
    </location>
</feature>
<dbReference type="GO" id="GO:0005741">
    <property type="term" value="C:mitochondrial outer membrane"/>
    <property type="evidence" value="ECO:0007669"/>
    <property type="project" value="TreeGrafter"/>
</dbReference>
<dbReference type="InterPro" id="IPR026298">
    <property type="entry name" value="Bcl-2_fam"/>
</dbReference>
<feature type="domain" description="Bcl-2 Bcl-2 homology region 1-3" evidence="4">
    <location>
        <begin position="126"/>
        <end position="223"/>
    </location>
</feature>
<keyword evidence="3" id="KW-0812">Transmembrane</keyword>
<organism evidence="5 6">
    <name type="scientific">Allacma fusca</name>
    <dbReference type="NCBI Taxonomy" id="39272"/>
    <lineage>
        <taxon>Eukaryota</taxon>
        <taxon>Metazoa</taxon>
        <taxon>Ecdysozoa</taxon>
        <taxon>Arthropoda</taxon>
        <taxon>Hexapoda</taxon>
        <taxon>Collembola</taxon>
        <taxon>Symphypleona</taxon>
        <taxon>Sminthuridae</taxon>
        <taxon>Allacma</taxon>
    </lineage>
</organism>
<proteinExistence type="inferred from homology"/>
<name>A0A8J2JQP9_9HEXA</name>
<dbReference type="AlphaFoldDB" id="A0A8J2JQP9"/>
<feature type="transmembrane region" description="Helical" evidence="3">
    <location>
        <begin position="233"/>
        <end position="254"/>
    </location>
</feature>
<protein>
    <recommendedName>
        <fullName evidence="4">Bcl-2 Bcl-2 homology region 1-3 domain-containing protein</fullName>
    </recommendedName>
</protein>
<evidence type="ECO:0000256" key="1">
    <source>
        <dbReference type="ARBA" id="ARBA00009458"/>
    </source>
</evidence>
<keyword evidence="6" id="KW-1185">Reference proteome</keyword>
<dbReference type="PANTHER" id="PTHR11256:SF21">
    <property type="entry name" value="BCL-2 BCL-2 HOMOLOGY REGION 1-3 DOMAIN-CONTAINING PROTEIN"/>
    <property type="match status" value="1"/>
</dbReference>
<dbReference type="GO" id="GO:0001836">
    <property type="term" value="P:release of cytochrome c from mitochondria"/>
    <property type="evidence" value="ECO:0007669"/>
    <property type="project" value="TreeGrafter"/>
</dbReference>
<dbReference type="GO" id="GO:0042981">
    <property type="term" value="P:regulation of apoptotic process"/>
    <property type="evidence" value="ECO:0007669"/>
    <property type="project" value="InterPro"/>
</dbReference>
<dbReference type="GO" id="GO:0008630">
    <property type="term" value="P:intrinsic apoptotic signaling pathway in response to DNA damage"/>
    <property type="evidence" value="ECO:0007669"/>
    <property type="project" value="TreeGrafter"/>
</dbReference>
<dbReference type="GO" id="GO:0097192">
    <property type="term" value="P:extrinsic apoptotic signaling pathway in absence of ligand"/>
    <property type="evidence" value="ECO:0007669"/>
    <property type="project" value="TreeGrafter"/>
</dbReference>
<keyword evidence="3" id="KW-1133">Transmembrane helix</keyword>
<gene>
    <name evidence="5" type="ORF">AFUS01_LOCUS12251</name>
</gene>
<evidence type="ECO:0000313" key="6">
    <source>
        <dbReference type="Proteomes" id="UP000708208"/>
    </source>
</evidence>
<dbReference type="InterPro" id="IPR046371">
    <property type="entry name" value="Bcl-2_BH1-3"/>
</dbReference>
<comment type="caution">
    <text evidence="5">The sequence shown here is derived from an EMBL/GenBank/DDBJ whole genome shotgun (WGS) entry which is preliminary data.</text>
</comment>
<keyword evidence="3" id="KW-0472">Membrane</keyword>
<dbReference type="OrthoDB" id="6080198at2759"/>
<dbReference type="EMBL" id="CAJVCH010096012">
    <property type="protein sequence ID" value="CAG7723147.1"/>
    <property type="molecule type" value="Genomic_DNA"/>
</dbReference>
<dbReference type="GO" id="GO:0051400">
    <property type="term" value="F:BH domain binding"/>
    <property type="evidence" value="ECO:0007669"/>
    <property type="project" value="TreeGrafter"/>
</dbReference>
<evidence type="ECO:0000256" key="3">
    <source>
        <dbReference type="SAM" id="Phobius"/>
    </source>
</evidence>
<dbReference type="Proteomes" id="UP000708208">
    <property type="component" value="Unassembled WGS sequence"/>
</dbReference>
<dbReference type="Pfam" id="PF00452">
    <property type="entry name" value="Bcl-2"/>
    <property type="match status" value="1"/>
</dbReference>
<evidence type="ECO:0000259" key="4">
    <source>
        <dbReference type="Pfam" id="PF00452"/>
    </source>
</evidence>
<accession>A0A8J2JQP9</accession>
<dbReference type="PROSITE" id="PS50062">
    <property type="entry name" value="BCL2_FAMILY"/>
    <property type="match status" value="1"/>
</dbReference>
<dbReference type="InterPro" id="IPR002475">
    <property type="entry name" value="Bcl2-like"/>
</dbReference>